<organism evidence="2 3">
    <name type="scientific">Aphidius gifuensis</name>
    <name type="common">Parasitoid wasp</name>
    <dbReference type="NCBI Taxonomy" id="684658"/>
    <lineage>
        <taxon>Eukaryota</taxon>
        <taxon>Metazoa</taxon>
        <taxon>Ecdysozoa</taxon>
        <taxon>Arthropoda</taxon>
        <taxon>Hexapoda</taxon>
        <taxon>Insecta</taxon>
        <taxon>Pterygota</taxon>
        <taxon>Neoptera</taxon>
        <taxon>Endopterygota</taxon>
        <taxon>Hymenoptera</taxon>
        <taxon>Apocrita</taxon>
        <taxon>Ichneumonoidea</taxon>
        <taxon>Braconidae</taxon>
        <taxon>Aphidiinae</taxon>
        <taxon>Aphidius</taxon>
    </lineage>
</organism>
<dbReference type="OrthoDB" id="8185902at2759"/>
<protein>
    <recommendedName>
        <fullName evidence="4">Odorant-binding protein</fullName>
    </recommendedName>
</protein>
<proteinExistence type="predicted"/>
<feature type="signal peptide" evidence="1">
    <location>
        <begin position="1"/>
        <end position="19"/>
    </location>
</feature>
<comment type="caution">
    <text evidence="2">The sequence shown here is derived from an EMBL/GenBank/DDBJ whole genome shotgun (WGS) entry which is preliminary data.</text>
</comment>
<dbReference type="Proteomes" id="UP000639338">
    <property type="component" value="Unassembled WGS sequence"/>
</dbReference>
<evidence type="ECO:0000313" key="2">
    <source>
        <dbReference type="EMBL" id="KAF7990769.1"/>
    </source>
</evidence>
<reference evidence="2 3" key="1">
    <citation type="submission" date="2020-08" db="EMBL/GenBank/DDBJ databases">
        <title>Aphidius gifuensis genome sequencing and assembly.</title>
        <authorList>
            <person name="Du Z."/>
        </authorList>
    </citation>
    <scope>NUCLEOTIDE SEQUENCE [LARGE SCALE GENOMIC DNA]</scope>
    <source>
        <strain evidence="2">YNYX2018</strain>
        <tissue evidence="2">Adults</tissue>
    </source>
</reference>
<dbReference type="AlphaFoldDB" id="A0A835CPL2"/>
<dbReference type="InterPro" id="IPR010562">
    <property type="entry name" value="Haemolymph_juvenile_hormone-bd"/>
</dbReference>
<sequence length="245" mass="27701">MKNIIFLLKIFALVVTTYSAVPSYIKICGRKNPDLDGCVRKSIEVLRPKFKVGIPELDVPSADPFFLEEGLPLANSRDLQASARNVYLHNFSNFELHGLHIDLEKKKIDFDVFFRKIKLDGDFDVRAKIVVELKGTGPIEIHAENVSGKGYLVYQLVDTKRGKRLYFSSMTLKLAIEDFESKYVSNNGPNAAFNEAINTVLNTNRPEIIEGILPGIEKAVSTKLLELANQVCKKFTYDELFPDRE</sequence>
<dbReference type="EMBL" id="JACMRX010000004">
    <property type="protein sequence ID" value="KAF7990769.1"/>
    <property type="molecule type" value="Genomic_DNA"/>
</dbReference>
<keyword evidence="3" id="KW-1185">Reference proteome</keyword>
<keyword evidence="1" id="KW-0732">Signal</keyword>
<feature type="chain" id="PRO_5032790334" description="Odorant-binding protein" evidence="1">
    <location>
        <begin position="20"/>
        <end position="245"/>
    </location>
</feature>
<evidence type="ECO:0000313" key="3">
    <source>
        <dbReference type="Proteomes" id="UP000639338"/>
    </source>
</evidence>
<evidence type="ECO:0000256" key="1">
    <source>
        <dbReference type="SAM" id="SignalP"/>
    </source>
</evidence>
<accession>A0A835CPL2</accession>
<name>A0A835CPL2_APHGI</name>
<evidence type="ECO:0008006" key="4">
    <source>
        <dbReference type="Google" id="ProtNLM"/>
    </source>
</evidence>
<dbReference type="SMART" id="SM00700">
    <property type="entry name" value="JHBP"/>
    <property type="match status" value="1"/>
</dbReference>
<dbReference type="Pfam" id="PF06585">
    <property type="entry name" value="JHBP"/>
    <property type="match status" value="1"/>
</dbReference>
<dbReference type="PANTHER" id="PTHR11008:SF39">
    <property type="entry name" value="CIRCADIAN CLOCK-CONTROLLED PROTEIN-LIKE PROTEIN"/>
    <property type="match status" value="1"/>
</dbReference>
<gene>
    <name evidence="2" type="ORF">HCN44_000574</name>
</gene>
<dbReference type="InterPro" id="IPR038606">
    <property type="entry name" value="To_sf"/>
</dbReference>
<dbReference type="GO" id="GO:0005615">
    <property type="term" value="C:extracellular space"/>
    <property type="evidence" value="ECO:0007669"/>
    <property type="project" value="TreeGrafter"/>
</dbReference>
<dbReference type="PANTHER" id="PTHR11008">
    <property type="entry name" value="PROTEIN TAKEOUT-LIKE PROTEIN"/>
    <property type="match status" value="1"/>
</dbReference>
<dbReference type="Gene3D" id="3.15.10.30">
    <property type="entry name" value="Haemolymph juvenile hormone binding protein"/>
    <property type="match status" value="1"/>
</dbReference>